<evidence type="ECO:0000256" key="4">
    <source>
        <dbReference type="ARBA" id="ARBA00023172"/>
    </source>
</evidence>
<reference evidence="5" key="2">
    <citation type="submission" date="2020-02" db="EMBL/GenBank/DDBJ databases">
        <title>Flavobacterium profundi sp. nov., isolated from a deep-sea seamount.</title>
        <authorList>
            <person name="Zhang D.-C."/>
        </authorList>
    </citation>
    <scope>NUCLEOTIDE SEQUENCE</scope>
    <source>
        <strain evidence="5">EC11</strain>
    </source>
</reference>
<dbReference type="InterPro" id="IPR005063">
    <property type="entry name" value="Transposase_27"/>
</dbReference>
<proteinExistence type="inferred from homology"/>
<comment type="caution">
    <text evidence="5">The sequence shown here is derived from an EMBL/GenBank/DDBJ whole genome shotgun (WGS) entry which is preliminary data.</text>
</comment>
<organism evidence="5 6">
    <name type="scientific">Flavobacterium jejuense</name>
    <dbReference type="NCBI Taxonomy" id="1544455"/>
    <lineage>
        <taxon>Bacteria</taxon>
        <taxon>Pseudomonadati</taxon>
        <taxon>Bacteroidota</taxon>
        <taxon>Flavobacteriia</taxon>
        <taxon>Flavobacteriales</taxon>
        <taxon>Flavobacteriaceae</taxon>
        <taxon>Flavobacterium</taxon>
    </lineage>
</organism>
<dbReference type="InterPro" id="IPR051354">
    <property type="entry name" value="Transposase_27_IS1"/>
</dbReference>
<keyword evidence="3" id="KW-0815">Transposition</keyword>
<dbReference type="NCBIfam" id="NF033558">
    <property type="entry name" value="transpos_IS1"/>
    <property type="match status" value="1"/>
</dbReference>
<evidence type="ECO:0000256" key="1">
    <source>
        <dbReference type="ARBA" id="ARBA00004091"/>
    </source>
</evidence>
<dbReference type="PANTHER" id="PTHR33293">
    <property type="entry name" value="INSERTION ELEMENT IS1 1 PROTEIN INSB-RELATED"/>
    <property type="match status" value="1"/>
</dbReference>
<dbReference type="Proteomes" id="UP000817854">
    <property type="component" value="Unassembled WGS sequence"/>
</dbReference>
<reference evidence="5" key="1">
    <citation type="submission" date="2019-05" db="EMBL/GenBank/DDBJ databases">
        <authorList>
            <person name="Lianzixin W."/>
        </authorList>
    </citation>
    <scope>NUCLEOTIDE SEQUENCE</scope>
    <source>
        <strain evidence="5">EC11</strain>
    </source>
</reference>
<dbReference type="RefSeq" id="WP_140963258.1">
    <property type="nucleotide sequence ID" value="NZ_VEVQ02000010.1"/>
</dbReference>
<evidence type="ECO:0000313" key="5">
    <source>
        <dbReference type="EMBL" id="NHN26939.1"/>
    </source>
</evidence>
<comment type="function">
    <text evidence="1">Absolutely required for transposition of IS1.</text>
</comment>
<gene>
    <name evidence="5" type="ORF">FIA58_014745</name>
</gene>
<dbReference type="Pfam" id="PF03400">
    <property type="entry name" value="DDE_Tnp_IS1"/>
    <property type="match status" value="1"/>
</dbReference>
<protein>
    <submittedName>
        <fullName evidence="5">IS1 family transposase</fullName>
    </submittedName>
</protein>
<evidence type="ECO:0000313" key="6">
    <source>
        <dbReference type="Proteomes" id="UP000817854"/>
    </source>
</evidence>
<accession>A0ABX0ISW4</accession>
<comment type="similarity">
    <text evidence="2">Belongs to the transposase 27 family.</text>
</comment>
<evidence type="ECO:0000256" key="2">
    <source>
        <dbReference type="ARBA" id="ARBA00008841"/>
    </source>
</evidence>
<dbReference type="PANTHER" id="PTHR33293:SF1">
    <property type="entry name" value="INSERTION ELEMENT IS1 1 PROTEIN INSB-RELATED"/>
    <property type="match status" value="1"/>
</dbReference>
<keyword evidence="6" id="KW-1185">Reference proteome</keyword>
<name>A0ABX0ISW4_9FLAO</name>
<dbReference type="EMBL" id="VEVQ02000010">
    <property type="protein sequence ID" value="NHN26939.1"/>
    <property type="molecule type" value="Genomic_DNA"/>
</dbReference>
<sequence length="232" mass="27475">MIKKSISCIRISDTDICPHCNTKNLIKNGFTKNKKQQFYCKNCYKRSIDFYCYKAYKLNTNAKIIQFIKEGLGIRSTARVLQIATTTVLKRIIAIAKKIPNPIFYKNKIYEVDEMRCYLKRKDKPIWIVYALERKTKRVVSFSLGRRTKRTIQYITNSLLLSTPKAIYTDGLVHYKSLLETVVHKVKRFGTNQIERNNLTMRTHLKRLQRKTICFSRSFSMLQCVLRIYFWA</sequence>
<evidence type="ECO:0000256" key="3">
    <source>
        <dbReference type="ARBA" id="ARBA00022578"/>
    </source>
</evidence>
<keyword evidence="4" id="KW-0233">DNA recombination</keyword>